<proteinExistence type="predicted"/>
<accession>A0A9X2UPW3</accession>
<sequence>MILLTAYVLSSVLVGILAESREYNGVRHGFFSLLLTPIGGAISIYYTQKPSKEAANGHGQSGVKRTKRMLNRKISYPSSWKSDTCRVKAKRGKEIPARCFEEFRAWFNEQHVKHSKSENRRLYFPPIVLFTQKERGLHVGKMIRMGEKTGVDDFEKLLAASFLAGERTSRGVVTPLSFTTLLDGKLVDGSSQKVFVLTSLRSGQKELSTAEIINKNGHACASPTFTSADAGAGIMLYVANAFWTGTGAGVRHEVPGVSLTYDPTSTDPGIPRYQELSGSVYVLSNPALPELVKVGYTARCAEVRASELSEAGIPGEWEVTCEIGTNRPKQVMEEAHSRLSHYRHRNEGQFFEVSPRKAARIVKSVAGNYVRVALRR</sequence>
<dbReference type="EMBL" id="JANUBF010000032">
    <property type="protein sequence ID" value="MCS4037984.1"/>
    <property type="molecule type" value="Genomic_DNA"/>
</dbReference>
<organism evidence="2 3">
    <name type="scientific">Salinibacter ruber</name>
    <dbReference type="NCBI Taxonomy" id="146919"/>
    <lineage>
        <taxon>Bacteria</taxon>
        <taxon>Pseudomonadati</taxon>
        <taxon>Rhodothermota</taxon>
        <taxon>Rhodothermia</taxon>
        <taxon>Rhodothermales</taxon>
        <taxon>Salinibacteraceae</taxon>
        <taxon>Salinibacter</taxon>
    </lineage>
</organism>
<feature type="domain" description="Bacteriophage T5 Orf172 DNA-binding" evidence="1">
    <location>
        <begin position="286"/>
        <end position="365"/>
    </location>
</feature>
<evidence type="ECO:0000259" key="1">
    <source>
        <dbReference type="SMART" id="SM00974"/>
    </source>
</evidence>
<dbReference type="Proteomes" id="UP001155040">
    <property type="component" value="Unassembled WGS sequence"/>
</dbReference>
<gene>
    <name evidence="2" type="ORF">GGQ01_003073</name>
</gene>
<dbReference type="Pfam" id="PF13455">
    <property type="entry name" value="MUG113"/>
    <property type="match status" value="1"/>
</dbReference>
<comment type="caution">
    <text evidence="2">The sequence shown here is derived from an EMBL/GenBank/DDBJ whole genome shotgun (WGS) entry which is preliminary data.</text>
</comment>
<reference evidence="2" key="1">
    <citation type="submission" date="2022-08" db="EMBL/GenBank/DDBJ databases">
        <title>Genomic Encyclopedia of Type Strains, Phase V (KMG-V): Genome sequencing to study the core and pangenomes of soil and plant-associated prokaryotes.</title>
        <authorList>
            <person name="Whitman W."/>
        </authorList>
    </citation>
    <scope>NUCLEOTIDE SEQUENCE</scope>
    <source>
        <strain evidence="2">SP3012</strain>
    </source>
</reference>
<dbReference type="AlphaFoldDB" id="A0A9X2UPW3"/>
<dbReference type="InterPro" id="IPR018306">
    <property type="entry name" value="Phage_T5_Orf172_DNA-bd"/>
</dbReference>
<evidence type="ECO:0000313" key="2">
    <source>
        <dbReference type="EMBL" id="MCS4037984.1"/>
    </source>
</evidence>
<dbReference type="SMART" id="SM00974">
    <property type="entry name" value="T5orf172"/>
    <property type="match status" value="1"/>
</dbReference>
<dbReference type="RefSeq" id="WP_259078731.1">
    <property type="nucleotide sequence ID" value="NZ_JANTZC010000044.1"/>
</dbReference>
<name>A0A9X2UPW3_9BACT</name>
<protein>
    <recommendedName>
        <fullName evidence="1">Bacteriophage T5 Orf172 DNA-binding domain-containing protein</fullName>
    </recommendedName>
</protein>
<evidence type="ECO:0000313" key="3">
    <source>
        <dbReference type="Proteomes" id="UP001155040"/>
    </source>
</evidence>